<proteinExistence type="predicted"/>
<dbReference type="EMBL" id="FN595502">
    <property type="protein sequence ID" value="CCB48931.1"/>
    <property type="molecule type" value="Genomic_DNA"/>
</dbReference>
<sequence>MACAVHKWWHKFTGN</sequence>
<evidence type="ECO:0000313" key="1">
    <source>
        <dbReference type="EMBL" id="CCB48931.1"/>
    </source>
</evidence>
<organism evidence="1 2">
    <name type="scientific">Vitis vinifera</name>
    <name type="common">Grape</name>
    <dbReference type="NCBI Taxonomy" id="29760"/>
    <lineage>
        <taxon>Eukaryota</taxon>
        <taxon>Viridiplantae</taxon>
        <taxon>Streptophyta</taxon>
        <taxon>Embryophyta</taxon>
        <taxon>Tracheophyta</taxon>
        <taxon>Spermatophyta</taxon>
        <taxon>Magnoliopsida</taxon>
        <taxon>eudicotyledons</taxon>
        <taxon>Gunneridae</taxon>
        <taxon>Pentapetalae</taxon>
        <taxon>rosids</taxon>
        <taxon>Vitales</taxon>
        <taxon>Vitaceae</taxon>
        <taxon>Viteae</taxon>
        <taxon>Vitis</taxon>
    </lineage>
</organism>
<reference evidence="2" key="1">
    <citation type="journal article" date="2007" name="Nature">
        <title>The grapevine genome sequence suggests ancestral hexaploidization in major angiosperm phyla.</title>
        <authorList>
            <consortium name="The French-Italian Public Consortium for Grapevine Genome Characterization."/>
            <person name="Jaillon O."/>
            <person name="Aury J.-M."/>
            <person name="Noel B."/>
            <person name="Policriti A."/>
            <person name="Clepet C."/>
            <person name="Casagrande A."/>
            <person name="Choisne N."/>
            <person name="Aubourg S."/>
            <person name="Vitulo N."/>
            <person name="Jubin C."/>
            <person name="Vezzi A."/>
            <person name="Legeai F."/>
            <person name="Hugueney P."/>
            <person name="Dasilva C."/>
            <person name="Horner D."/>
            <person name="Mica E."/>
            <person name="Jublot D."/>
            <person name="Poulain J."/>
            <person name="Bruyere C."/>
            <person name="Billault A."/>
            <person name="Segurens B."/>
            <person name="Gouyvenoux M."/>
            <person name="Ugarte E."/>
            <person name="Cattonaro F."/>
            <person name="Anthouard V."/>
            <person name="Vico V."/>
            <person name="Del Fabbro C."/>
            <person name="Alaux M."/>
            <person name="Di Gaspero G."/>
            <person name="Dumas V."/>
            <person name="Felice N."/>
            <person name="Paillard S."/>
            <person name="Juman I."/>
            <person name="Moroldo M."/>
            <person name="Scalabrin S."/>
            <person name="Canaguier A."/>
            <person name="Le Clainche I."/>
            <person name="Malacrida G."/>
            <person name="Durand E."/>
            <person name="Pesole G."/>
            <person name="Laucou V."/>
            <person name="Chatelet P."/>
            <person name="Merdinoglu D."/>
            <person name="Delledonne M."/>
            <person name="Pezzotti M."/>
            <person name="Lecharny A."/>
            <person name="Scarpelli C."/>
            <person name="Artiguenave F."/>
            <person name="Pe M.E."/>
            <person name="Valle G."/>
            <person name="Morgante M."/>
            <person name="Caboche M."/>
            <person name="Adam-Blondon A.-F."/>
            <person name="Weissenbach J."/>
            <person name="Quetier F."/>
            <person name="Wincker P."/>
        </authorList>
    </citation>
    <scope>NUCLEOTIDE SEQUENCE [LARGE SCALE GENOMIC DNA]</scope>
    <source>
        <strain evidence="2">cv. Pinot noir / PN40024</strain>
    </source>
</reference>
<dbReference type="Proteomes" id="UP000009183">
    <property type="component" value="Chromosome 11"/>
</dbReference>
<keyword evidence="2" id="KW-1185">Reference proteome</keyword>
<protein>
    <submittedName>
        <fullName evidence="1">Uncharacterized protein</fullName>
    </submittedName>
</protein>
<gene>
    <name evidence="1" type="ordered locus">VIT_11s0065g00600</name>
</gene>
<dbReference type="HOGENOM" id="CLU_3434290_0_0_1"/>
<evidence type="ECO:0000313" key="2">
    <source>
        <dbReference type="Proteomes" id="UP000009183"/>
    </source>
</evidence>
<accession>F6H9L0</accession>
<dbReference type="InParanoid" id="F6H9L0"/>
<name>F6H9L0_VITVI</name>